<dbReference type="GO" id="GO:0009535">
    <property type="term" value="C:chloroplast thylakoid membrane"/>
    <property type="evidence" value="ECO:0007669"/>
    <property type="project" value="TreeGrafter"/>
</dbReference>
<accession>A0A5B6VM60</accession>
<proteinExistence type="inferred from homology"/>
<dbReference type="OrthoDB" id="995410at2759"/>
<dbReference type="InterPro" id="IPR029014">
    <property type="entry name" value="NiFe-Hase_large"/>
</dbReference>
<keyword evidence="2" id="KW-1278">Translocase</keyword>
<protein>
    <submittedName>
        <fullName evidence="4">NdhH</fullName>
    </submittedName>
</protein>
<evidence type="ECO:0000313" key="4">
    <source>
        <dbReference type="EMBL" id="KAA3470359.1"/>
    </source>
</evidence>
<dbReference type="PANTHER" id="PTHR11993:SF10">
    <property type="entry name" value="NADH DEHYDROGENASE [UBIQUINONE] IRON-SULFUR PROTEIN 2, MITOCHONDRIAL"/>
    <property type="match status" value="1"/>
</dbReference>
<evidence type="ECO:0000256" key="3">
    <source>
        <dbReference type="ARBA" id="ARBA00023027"/>
    </source>
</evidence>
<evidence type="ECO:0000256" key="1">
    <source>
        <dbReference type="ARBA" id="ARBA00005769"/>
    </source>
</evidence>
<dbReference type="Gene3D" id="1.10.645.10">
    <property type="entry name" value="Cytochrome-c3 Hydrogenase, chain B"/>
    <property type="match status" value="1"/>
</dbReference>
<dbReference type="SUPFAM" id="SSF56762">
    <property type="entry name" value="HydB/Nqo4-like"/>
    <property type="match status" value="1"/>
</dbReference>
<keyword evidence="5" id="KW-1185">Reference proteome</keyword>
<dbReference type="InterPro" id="IPR022885">
    <property type="entry name" value="NDH1_su_D/H"/>
</dbReference>
<dbReference type="EMBL" id="SMMG02000006">
    <property type="protein sequence ID" value="KAA3470359.1"/>
    <property type="molecule type" value="Genomic_DNA"/>
</dbReference>
<gene>
    <name evidence="4" type="primary">ndhH</name>
    <name evidence="4" type="ORF">EPI10_016073</name>
</gene>
<evidence type="ECO:0000313" key="5">
    <source>
        <dbReference type="Proteomes" id="UP000325315"/>
    </source>
</evidence>
<sequence length="153" mass="17780">MHGVLHLIVTLDGEDVVDYEPILEKWKKLQKTEQLYNIYLMIFSHYVYGSNNRKWAKTIGDIQVPKMDSYIKVIMLELSRVASHLLLLGPFMEDIGAQTPFFYIFRERITQCYEHLESNGIFTKLIIMNVTTNLIGKSSGKNRFISSLFSPNQ</sequence>
<dbReference type="GO" id="GO:0016651">
    <property type="term" value="F:oxidoreductase activity, acting on NAD(P)H"/>
    <property type="evidence" value="ECO:0007669"/>
    <property type="project" value="InterPro"/>
</dbReference>
<dbReference type="Proteomes" id="UP000325315">
    <property type="component" value="Unassembled WGS sequence"/>
</dbReference>
<comment type="caution">
    <text evidence="4">The sequence shown here is derived from an EMBL/GenBank/DDBJ whole genome shotgun (WGS) entry which is preliminary data.</text>
</comment>
<reference evidence="5" key="1">
    <citation type="journal article" date="2019" name="Plant Biotechnol. J.">
        <title>Genome sequencing of the Australian wild diploid species Gossypium australe highlights disease resistance and delayed gland morphogenesis.</title>
        <authorList>
            <person name="Cai Y."/>
            <person name="Cai X."/>
            <person name="Wang Q."/>
            <person name="Wang P."/>
            <person name="Zhang Y."/>
            <person name="Cai C."/>
            <person name="Xu Y."/>
            <person name="Wang K."/>
            <person name="Zhou Z."/>
            <person name="Wang C."/>
            <person name="Geng S."/>
            <person name="Li B."/>
            <person name="Dong Q."/>
            <person name="Hou Y."/>
            <person name="Wang H."/>
            <person name="Ai P."/>
            <person name="Liu Z."/>
            <person name="Yi F."/>
            <person name="Sun M."/>
            <person name="An G."/>
            <person name="Cheng J."/>
            <person name="Zhang Y."/>
            <person name="Shi Q."/>
            <person name="Xie Y."/>
            <person name="Shi X."/>
            <person name="Chang Y."/>
            <person name="Huang F."/>
            <person name="Chen Y."/>
            <person name="Hong S."/>
            <person name="Mi L."/>
            <person name="Sun Q."/>
            <person name="Zhang L."/>
            <person name="Zhou B."/>
            <person name="Peng R."/>
            <person name="Zhang X."/>
            <person name="Liu F."/>
        </authorList>
    </citation>
    <scope>NUCLEOTIDE SEQUENCE [LARGE SCALE GENOMIC DNA]</scope>
    <source>
        <strain evidence="5">cv. PA1801</strain>
    </source>
</reference>
<name>A0A5B6VM60_9ROSI</name>
<dbReference type="AlphaFoldDB" id="A0A5B6VM60"/>
<evidence type="ECO:0000256" key="2">
    <source>
        <dbReference type="ARBA" id="ARBA00022967"/>
    </source>
</evidence>
<organism evidence="4 5">
    <name type="scientific">Gossypium australe</name>
    <dbReference type="NCBI Taxonomy" id="47621"/>
    <lineage>
        <taxon>Eukaryota</taxon>
        <taxon>Viridiplantae</taxon>
        <taxon>Streptophyta</taxon>
        <taxon>Embryophyta</taxon>
        <taxon>Tracheophyta</taxon>
        <taxon>Spermatophyta</taxon>
        <taxon>Magnoliopsida</taxon>
        <taxon>eudicotyledons</taxon>
        <taxon>Gunneridae</taxon>
        <taxon>Pentapetalae</taxon>
        <taxon>rosids</taxon>
        <taxon>malvids</taxon>
        <taxon>Malvales</taxon>
        <taxon>Malvaceae</taxon>
        <taxon>Malvoideae</taxon>
        <taxon>Gossypium</taxon>
    </lineage>
</organism>
<keyword evidence="3" id="KW-0520">NAD</keyword>
<comment type="similarity">
    <text evidence="1">Belongs to the complex I 49 kDa subunit family.</text>
</comment>
<dbReference type="PANTHER" id="PTHR11993">
    <property type="entry name" value="NADH-UBIQUINONE OXIDOREDUCTASE 49 KDA SUBUNIT"/>
    <property type="match status" value="1"/>
</dbReference>